<dbReference type="KEGG" id="loi:92361710"/>
<evidence type="ECO:0000313" key="1">
    <source>
        <dbReference type="EMBL" id="KAG5479838.1"/>
    </source>
</evidence>
<gene>
    <name evidence="1" type="ORF">LSCM4_05846</name>
</gene>
<dbReference type="EMBL" id="JAFHLR010000021">
    <property type="protein sequence ID" value="KAG5479838.1"/>
    <property type="molecule type" value="Genomic_DNA"/>
</dbReference>
<accession>A0A836HED5</accession>
<organism evidence="1 2">
    <name type="scientific">Leishmania orientalis</name>
    <dbReference type="NCBI Taxonomy" id="2249476"/>
    <lineage>
        <taxon>Eukaryota</taxon>
        <taxon>Discoba</taxon>
        <taxon>Euglenozoa</taxon>
        <taxon>Kinetoplastea</taxon>
        <taxon>Metakinetoplastina</taxon>
        <taxon>Trypanosomatida</taxon>
        <taxon>Trypanosomatidae</taxon>
        <taxon>Leishmaniinae</taxon>
        <taxon>Leishmania</taxon>
    </lineage>
</organism>
<comment type="caution">
    <text evidence="1">The sequence shown here is derived from an EMBL/GenBank/DDBJ whole genome shotgun (WGS) entry which is preliminary data.</text>
</comment>
<dbReference type="GeneID" id="92361710"/>
<reference evidence="2" key="2">
    <citation type="journal article" date="2021" name="Sci. Data">
        <title>Chromosome-scale genome sequencing, assembly and annotation of six genomes from subfamily Leishmaniinae.</title>
        <authorList>
            <person name="Almutairi H."/>
            <person name="Urbaniak M.D."/>
            <person name="Bates M.D."/>
            <person name="Jariyapan N."/>
            <person name="Kwakye-Nuako G."/>
            <person name="Thomaz Soccol V."/>
            <person name="Al-Salem W.S."/>
            <person name="Dillon R.J."/>
            <person name="Bates P.A."/>
            <person name="Gatherer D."/>
        </authorList>
    </citation>
    <scope>NUCLEOTIDE SEQUENCE [LARGE SCALE GENOMIC DNA]</scope>
</reference>
<dbReference type="RefSeq" id="XP_067063549.1">
    <property type="nucleotide sequence ID" value="XM_067207776.1"/>
</dbReference>
<keyword evidence="2" id="KW-1185">Reference proteome</keyword>
<dbReference type="Proteomes" id="UP000674143">
    <property type="component" value="Unassembled WGS sequence"/>
</dbReference>
<protein>
    <submittedName>
        <fullName evidence="1">Uncharacterized protein</fullName>
    </submittedName>
</protein>
<reference evidence="2" key="1">
    <citation type="journal article" date="2021" name="Microbiol. Resour. Announc.">
        <title>LGAAP: Leishmaniinae Genome Assembly and Annotation Pipeline.</title>
        <authorList>
            <person name="Almutairi H."/>
            <person name="Urbaniak M.D."/>
            <person name="Bates M.D."/>
            <person name="Jariyapan N."/>
            <person name="Kwakye-Nuako G."/>
            <person name="Thomaz-Soccol V."/>
            <person name="Al-Salem W.S."/>
            <person name="Dillon R.J."/>
            <person name="Bates P.A."/>
            <person name="Gatherer D."/>
        </authorList>
    </citation>
    <scope>NUCLEOTIDE SEQUENCE [LARGE SCALE GENOMIC DNA]</scope>
</reference>
<proteinExistence type="predicted"/>
<evidence type="ECO:0000313" key="2">
    <source>
        <dbReference type="Proteomes" id="UP000674143"/>
    </source>
</evidence>
<name>A0A836HED5_9TRYP</name>
<dbReference type="AlphaFoldDB" id="A0A836HED5"/>
<sequence length="322" mass="33765">MKAGQRGAGVTASTWVHVEVKGSLDIPLNLSLLADLGDPIVEQEIMKEAVRIAVSERLGHFGGVEVRLSSSGGLEGGREAAAQKARPREVEMSQREEVSASPHSHISNSCCSRYCEASINLDELGRCVESIQKAYEGLLAHAQLLHELLNADTAGGPPGAAAKANSPALSSSFVNHPAAASASESQQPNDLDVPADAVKRLATVRQLVANMVADHRSDVVAEADALQNGASFQRLGSHEADMFAEEHAETSAAILSKQLGKKPCSGDGASGADEDSAADAGLRFGLLAGGGECAEEQHPQDEDNENEEALRIRYAKLGYSPL</sequence>